<dbReference type="Proteomes" id="UP000520814">
    <property type="component" value="Unassembled WGS sequence"/>
</dbReference>
<sequence length="226" mass="23156">MIILKKKGGEKMKKNILTALCGIGLLMVVAPAHAYTYNFNATLSNAGLIPGNPGPQGWNVIMTSADNQNWNVTIQALGGANTPLDPANNIQFFFLRTGGTTLVTGFDPTAGSTTAGGAGNVAAVWSRNGANFNPTNATTGLLVATGQNPADFGLGPSGSYTSNVFTGSFATNNPFAQRFGVTVSGIGGYTYTSSLQSVAPEMPGAALLLVALLPLGFAVRKHMGVA</sequence>
<accession>A0A7W9SUE8</accession>
<gene>
    <name evidence="3" type="ORF">HNQ39_004838</name>
</gene>
<keyword evidence="2" id="KW-0732">Signal</keyword>
<organism evidence="3 4">
    <name type="scientific">Armatimonas rosea</name>
    <dbReference type="NCBI Taxonomy" id="685828"/>
    <lineage>
        <taxon>Bacteria</taxon>
        <taxon>Bacillati</taxon>
        <taxon>Armatimonadota</taxon>
        <taxon>Armatimonadia</taxon>
        <taxon>Armatimonadales</taxon>
        <taxon>Armatimonadaceae</taxon>
        <taxon>Armatimonas</taxon>
    </lineage>
</organism>
<evidence type="ECO:0008006" key="5">
    <source>
        <dbReference type="Google" id="ProtNLM"/>
    </source>
</evidence>
<evidence type="ECO:0000256" key="2">
    <source>
        <dbReference type="SAM" id="SignalP"/>
    </source>
</evidence>
<dbReference type="AlphaFoldDB" id="A0A7W9SUE8"/>
<proteinExistence type="predicted"/>
<protein>
    <recommendedName>
        <fullName evidence="5">PEP-CTERM sorting domain-containing protein</fullName>
    </recommendedName>
</protein>
<keyword evidence="4" id="KW-1185">Reference proteome</keyword>
<name>A0A7W9SUE8_ARMRO</name>
<dbReference type="EMBL" id="JACHGW010000005">
    <property type="protein sequence ID" value="MBB6053006.1"/>
    <property type="molecule type" value="Genomic_DNA"/>
</dbReference>
<keyword evidence="1" id="KW-1133">Transmembrane helix</keyword>
<dbReference type="RefSeq" id="WP_184202879.1">
    <property type="nucleotide sequence ID" value="NZ_JACHGW010000005.1"/>
</dbReference>
<feature type="signal peptide" evidence="2">
    <location>
        <begin position="1"/>
        <end position="34"/>
    </location>
</feature>
<evidence type="ECO:0000256" key="1">
    <source>
        <dbReference type="SAM" id="Phobius"/>
    </source>
</evidence>
<feature type="transmembrane region" description="Helical" evidence="1">
    <location>
        <begin position="202"/>
        <end position="219"/>
    </location>
</feature>
<keyword evidence="1" id="KW-0472">Membrane</keyword>
<comment type="caution">
    <text evidence="3">The sequence shown here is derived from an EMBL/GenBank/DDBJ whole genome shotgun (WGS) entry which is preliminary data.</text>
</comment>
<feature type="chain" id="PRO_5031300653" description="PEP-CTERM sorting domain-containing protein" evidence="2">
    <location>
        <begin position="35"/>
        <end position="226"/>
    </location>
</feature>
<evidence type="ECO:0000313" key="4">
    <source>
        <dbReference type="Proteomes" id="UP000520814"/>
    </source>
</evidence>
<evidence type="ECO:0000313" key="3">
    <source>
        <dbReference type="EMBL" id="MBB6053006.1"/>
    </source>
</evidence>
<reference evidence="3 4" key="1">
    <citation type="submission" date="2020-08" db="EMBL/GenBank/DDBJ databases">
        <title>Genomic Encyclopedia of Type Strains, Phase IV (KMG-IV): sequencing the most valuable type-strain genomes for metagenomic binning, comparative biology and taxonomic classification.</title>
        <authorList>
            <person name="Goeker M."/>
        </authorList>
    </citation>
    <scope>NUCLEOTIDE SEQUENCE [LARGE SCALE GENOMIC DNA]</scope>
    <source>
        <strain evidence="3 4">DSM 23562</strain>
    </source>
</reference>
<keyword evidence="1" id="KW-0812">Transmembrane</keyword>